<evidence type="ECO:0000313" key="1">
    <source>
        <dbReference type="EMBL" id="STZ56558.1"/>
    </source>
</evidence>
<dbReference type="Proteomes" id="UP000254978">
    <property type="component" value="Unassembled WGS sequence"/>
</dbReference>
<dbReference type="EMBL" id="UGQT01000001">
    <property type="protein sequence ID" value="STZ56558.1"/>
    <property type="molecule type" value="Genomic_DNA"/>
</dbReference>
<keyword evidence="2" id="KW-1185">Reference proteome</keyword>
<proteinExistence type="predicted"/>
<gene>
    <name evidence="1" type="ORF">NCTC10821_00051</name>
</gene>
<name>A0A378T6X9_9MYCO</name>
<accession>A0A378T6X9</accession>
<reference evidence="1 2" key="1">
    <citation type="submission" date="2018-06" db="EMBL/GenBank/DDBJ databases">
        <authorList>
            <consortium name="Pathogen Informatics"/>
            <person name="Doyle S."/>
        </authorList>
    </citation>
    <scope>NUCLEOTIDE SEQUENCE [LARGE SCALE GENOMIC DNA]</scope>
    <source>
        <strain evidence="1 2">NCTC10821</strain>
    </source>
</reference>
<sequence>MFCAGIASPAWAGPQASAPTVESAEQTIVDGYVSKQIACTPEMPPAFESITWDPPGFVPATGGSGMITDANPALGGQFTAAWTGSEWSVEYLYC</sequence>
<organism evidence="1 2">
    <name type="scientific">Mycolicibacterium tokaiense</name>
    <dbReference type="NCBI Taxonomy" id="39695"/>
    <lineage>
        <taxon>Bacteria</taxon>
        <taxon>Bacillati</taxon>
        <taxon>Actinomycetota</taxon>
        <taxon>Actinomycetes</taxon>
        <taxon>Mycobacteriales</taxon>
        <taxon>Mycobacteriaceae</taxon>
        <taxon>Mycolicibacterium</taxon>
    </lineage>
</organism>
<evidence type="ECO:0000313" key="2">
    <source>
        <dbReference type="Proteomes" id="UP000254978"/>
    </source>
</evidence>
<dbReference type="AlphaFoldDB" id="A0A378T6X9"/>
<protein>
    <submittedName>
        <fullName evidence="1">Integrase</fullName>
    </submittedName>
</protein>